<organism evidence="1 2">
    <name type="scientific">Puccinia sorghi</name>
    <dbReference type="NCBI Taxonomy" id="27349"/>
    <lineage>
        <taxon>Eukaryota</taxon>
        <taxon>Fungi</taxon>
        <taxon>Dikarya</taxon>
        <taxon>Basidiomycota</taxon>
        <taxon>Pucciniomycotina</taxon>
        <taxon>Pucciniomycetes</taxon>
        <taxon>Pucciniales</taxon>
        <taxon>Pucciniaceae</taxon>
        <taxon>Puccinia</taxon>
    </lineage>
</organism>
<accession>A0A0L6UN64</accession>
<keyword evidence="2" id="KW-1185">Reference proteome</keyword>
<evidence type="ECO:0000313" key="2">
    <source>
        <dbReference type="Proteomes" id="UP000037035"/>
    </source>
</evidence>
<dbReference type="AlphaFoldDB" id="A0A0L6UN64"/>
<protein>
    <submittedName>
        <fullName evidence="1">Uncharacterized protein</fullName>
    </submittedName>
</protein>
<dbReference type="EMBL" id="LAVV01009984">
    <property type="protein sequence ID" value="KNZ49707.1"/>
    <property type="molecule type" value="Genomic_DNA"/>
</dbReference>
<name>A0A0L6UN64_9BASI</name>
<dbReference type="Proteomes" id="UP000037035">
    <property type="component" value="Unassembled WGS sequence"/>
</dbReference>
<evidence type="ECO:0000313" key="1">
    <source>
        <dbReference type="EMBL" id="KNZ49707.1"/>
    </source>
</evidence>
<proteinExistence type="predicted"/>
<dbReference type="VEuPathDB" id="FungiDB:VP01_4837g2"/>
<comment type="caution">
    <text evidence="1">The sequence shown here is derived from an EMBL/GenBank/DDBJ whole genome shotgun (WGS) entry which is preliminary data.</text>
</comment>
<reference evidence="1 2" key="1">
    <citation type="submission" date="2015-08" db="EMBL/GenBank/DDBJ databases">
        <title>Next Generation Sequencing and Analysis of the Genome of Puccinia sorghi L Schw, the Causal Agent of Maize Common Rust.</title>
        <authorList>
            <person name="Rochi L."/>
            <person name="Burguener G."/>
            <person name="Darino M."/>
            <person name="Turjanski A."/>
            <person name="Kreff E."/>
            <person name="Dieguez M.J."/>
            <person name="Sacco F."/>
        </authorList>
    </citation>
    <scope>NUCLEOTIDE SEQUENCE [LARGE SCALE GENOMIC DNA]</scope>
    <source>
        <strain evidence="1 2">RO10H11247</strain>
    </source>
</reference>
<sequence length="108" mass="12095">MFGGSVWTAQKYISLLVYNVSSGMLLDSLVKALRTQAMYLQAASCSRIPQKINSTDIYFPIFGHLLSVWKSPFDAVDHQISHVHEGIGKESIKKLTNIPCSLFCLLEF</sequence>
<gene>
    <name evidence="1" type="ORF">VP01_4837g2</name>
</gene>